<dbReference type="InterPro" id="IPR010987">
    <property type="entry name" value="Glutathione-S-Trfase_C-like"/>
</dbReference>
<dbReference type="GO" id="GO:0004364">
    <property type="term" value="F:glutathione transferase activity"/>
    <property type="evidence" value="ECO:0007669"/>
    <property type="project" value="TreeGrafter"/>
</dbReference>
<dbReference type="InterPro" id="IPR004046">
    <property type="entry name" value="GST_C"/>
</dbReference>
<dbReference type="InterPro" id="IPR005955">
    <property type="entry name" value="GST_Zeta"/>
</dbReference>
<dbReference type="GO" id="GO:0006749">
    <property type="term" value="P:glutathione metabolic process"/>
    <property type="evidence" value="ECO:0007669"/>
    <property type="project" value="TreeGrafter"/>
</dbReference>
<evidence type="ECO:0000313" key="4">
    <source>
        <dbReference type="EMBL" id="KAI1879696.1"/>
    </source>
</evidence>
<evidence type="ECO:0008006" key="6">
    <source>
        <dbReference type="Google" id="ProtNLM"/>
    </source>
</evidence>
<accession>A0A9P9WVE8</accession>
<dbReference type="SUPFAM" id="SSF52833">
    <property type="entry name" value="Thioredoxin-like"/>
    <property type="match status" value="1"/>
</dbReference>
<evidence type="ECO:0000313" key="5">
    <source>
        <dbReference type="Proteomes" id="UP000829685"/>
    </source>
</evidence>
<dbReference type="AlphaFoldDB" id="A0A9P9WVE8"/>
<dbReference type="PROSITE" id="PS50404">
    <property type="entry name" value="GST_NTER"/>
    <property type="match status" value="1"/>
</dbReference>
<dbReference type="Gene3D" id="1.20.1050.10">
    <property type="match status" value="1"/>
</dbReference>
<dbReference type="InterPro" id="IPR036249">
    <property type="entry name" value="Thioredoxin-like_sf"/>
</dbReference>
<dbReference type="SFLD" id="SFLDS00019">
    <property type="entry name" value="Glutathione_Transferase_(cytos"/>
    <property type="match status" value="1"/>
</dbReference>
<feature type="domain" description="GST C-terminal" evidence="3">
    <location>
        <begin position="100"/>
        <end position="222"/>
    </location>
</feature>
<reference evidence="4" key="1">
    <citation type="submission" date="2021-03" db="EMBL/GenBank/DDBJ databases">
        <title>Revisited historic fungal species revealed as producer of novel bioactive compounds through whole genome sequencing and comparative genomics.</title>
        <authorList>
            <person name="Vignolle G.A."/>
            <person name="Hochenegger N."/>
            <person name="Mach R.L."/>
            <person name="Mach-Aigner A.R."/>
            <person name="Javad Rahimi M."/>
            <person name="Salim K.A."/>
            <person name="Chan C.M."/>
            <person name="Lim L.B.L."/>
            <person name="Cai F."/>
            <person name="Druzhinina I.S."/>
            <person name="U'Ren J.M."/>
            <person name="Derntl C."/>
        </authorList>
    </citation>
    <scope>NUCLEOTIDE SEQUENCE</scope>
    <source>
        <strain evidence="4">TUCIM 5799</strain>
    </source>
</reference>
<dbReference type="Gene3D" id="3.40.30.10">
    <property type="entry name" value="Glutaredoxin"/>
    <property type="match status" value="1"/>
</dbReference>
<dbReference type="InterPro" id="IPR004045">
    <property type="entry name" value="Glutathione_S-Trfase_N"/>
</dbReference>
<protein>
    <recommendedName>
        <fullName evidence="6">Maleylacetoacetate isomerase</fullName>
    </recommendedName>
</protein>
<dbReference type="SFLD" id="SFLDG00358">
    <property type="entry name" value="Main_(cytGST)"/>
    <property type="match status" value="1"/>
</dbReference>
<dbReference type="Proteomes" id="UP000829685">
    <property type="component" value="Unassembled WGS sequence"/>
</dbReference>
<comment type="caution">
    <text evidence="4">The sequence shown here is derived from an EMBL/GenBank/DDBJ whole genome shotgun (WGS) entry which is preliminary data.</text>
</comment>
<dbReference type="OrthoDB" id="202840at2759"/>
<dbReference type="GO" id="GO:0016034">
    <property type="term" value="F:maleylacetoacetate isomerase activity"/>
    <property type="evidence" value="ECO:0007669"/>
    <property type="project" value="TreeGrafter"/>
</dbReference>
<dbReference type="Pfam" id="PF14497">
    <property type="entry name" value="GST_C_3"/>
    <property type="match status" value="1"/>
</dbReference>
<keyword evidence="5" id="KW-1185">Reference proteome</keyword>
<feature type="domain" description="GST N-terminal" evidence="2">
    <location>
        <begin position="6"/>
        <end position="92"/>
    </location>
</feature>
<dbReference type="SUPFAM" id="SSF47616">
    <property type="entry name" value="GST C-terminal domain-like"/>
    <property type="match status" value="1"/>
</dbReference>
<dbReference type="PROSITE" id="PS51354">
    <property type="entry name" value="GLUTAREDOXIN_2"/>
    <property type="match status" value="1"/>
</dbReference>
<dbReference type="EMBL" id="JAFIMR010000004">
    <property type="protein sequence ID" value="KAI1879696.1"/>
    <property type="molecule type" value="Genomic_DNA"/>
</dbReference>
<organism evidence="4 5">
    <name type="scientific">Neoarthrinium moseri</name>
    <dbReference type="NCBI Taxonomy" id="1658444"/>
    <lineage>
        <taxon>Eukaryota</taxon>
        <taxon>Fungi</taxon>
        <taxon>Dikarya</taxon>
        <taxon>Ascomycota</taxon>
        <taxon>Pezizomycotina</taxon>
        <taxon>Sordariomycetes</taxon>
        <taxon>Xylariomycetidae</taxon>
        <taxon>Amphisphaeriales</taxon>
        <taxon>Apiosporaceae</taxon>
        <taxon>Neoarthrinium</taxon>
    </lineage>
</organism>
<proteinExistence type="inferred from homology"/>
<name>A0A9P9WVE8_9PEZI</name>
<dbReference type="GO" id="GO:0006559">
    <property type="term" value="P:L-phenylalanine catabolic process"/>
    <property type="evidence" value="ECO:0007669"/>
    <property type="project" value="TreeGrafter"/>
</dbReference>
<dbReference type="NCBIfam" id="TIGR01262">
    <property type="entry name" value="maiA"/>
    <property type="match status" value="1"/>
</dbReference>
<dbReference type="InterPro" id="IPR040079">
    <property type="entry name" value="Glutathione_S-Trfase"/>
</dbReference>
<dbReference type="PANTHER" id="PTHR42673">
    <property type="entry name" value="MALEYLACETOACETATE ISOMERASE"/>
    <property type="match status" value="1"/>
</dbReference>
<evidence type="ECO:0000256" key="1">
    <source>
        <dbReference type="ARBA" id="ARBA00010007"/>
    </source>
</evidence>
<dbReference type="GO" id="GO:0005739">
    <property type="term" value="C:mitochondrion"/>
    <property type="evidence" value="ECO:0007669"/>
    <property type="project" value="TreeGrafter"/>
</dbReference>
<sequence>MDYKNTRLTLYSYFRSSCSARVRTAACLKGIKLHYEYVNLLKGEQSADVYTRLNPAGTVPTLVVESPDGSNFLIRQSVAILEFFEDAFPENTPLLPSAGQPLLRAKVRDLVNIMACEFQPKTNLCVLKRVAGFGVSSPDWCKEQMVPALRTFESGMQEHAGKYCVGDSITLADVVLAPAVEGALRWGIDLQQFPQIQRVYDNIRVVPSFVDADWKHQADTPETLRA</sequence>
<evidence type="ECO:0000259" key="3">
    <source>
        <dbReference type="PROSITE" id="PS50405"/>
    </source>
</evidence>
<dbReference type="InterPro" id="IPR036282">
    <property type="entry name" value="Glutathione-S-Trfase_C_sf"/>
</dbReference>
<evidence type="ECO:0000259" key="2">
    <source>
        <dbReference type="PROSITE" id="PS50404"/>
    </source>
</evidence>
<dbReference type="PROSITE" id="PS50405">
    <property type="entry name" value="GST_CTER"/>
    <property type="match status" value="1"/>
</dbReference>
<dbReference type="PANTHER" id="PTHR42673:SF4">
    <property type="entry name" value="MALEYLACETOACETATE ISOMERASE"/>
    <property type="match status" value="1"/>
</dbReference>
<comment type="similarity">
    <text evidence="1">Belongs to the GST superfamily. Zeta family.</text>
</comment>
<gene>
    <name evidence="4" type="ORF">JX265_002650</name>
</gene>
<dbReference type="Pfam" id="PF13409">
    <property type="entry name" value="GST_N_2"/>
    <property type="match status" value="1"/>
</dbReference>